<protein>
    <recommendedName>
        <fullName evidence="2">Dienelactone hydrolase domain-containing protein</fullName>
    </recommendedName>
</protein>
<dbReference type="PANTHER" id="PTHR46623">
    <property type="entry name" value="CARBOXYMETHYLENEBUTENOLIDASE-RELATED"/>
    <property type="match status" value="1"/>
</dbReference>
<dbReference type="PANTHER" id="PTHR46623:SF6">
    <property type="entry name" value="ALPHA_BETA-HYDROLASES SUPERFAMILY PROTEIN"/>
    <property type="match status" value="1"/>
</dbReference>
<dbReference type="SUPFAM" id="SSF53474">
    <property type="entry name" value="alpha/beta-Hydrolases"/>
    <property type="match status" value="1"/>
</dbReference>
<proteinExistence type="predicted"/>
<dbReference type="GO" id="GO:0016787">
    <property type="term" value="F:hydrolase activity"/>
    <property type="evidence" value="ECO:0007669"/>
    <property type="project" value="InterPro"/>
</dbReference>
<dbReference type="InterPro" id="IPR029058">
    <property type="entry name" value="AB_hydrolase_fold"/>
</dbReference>
<dbReference type="AlphaFoldDB" id="A0A6J4HDS8"/>
<accession>A0A6J4HDS8</accession>
<evidence type="ECO:0000256" key="1">
    <source>
        <dbReference type="SAM" id="MobiDB-lite"/>
    </source>
</evidence>
<dbReference type="InterPro" id="IPR002925">
    <property type="entry name" value="Dienelactn_hydro"/>
</dbReference>
<dbReference type="Gene3D" id="3.40.50.1820">
    <property type="entry name" value="alpha/beta hydrolase"/>
    <property type="match status" value="1"/>
</dbReference>
<dbReference type="Pfam" id="PF01738">
    <property type="entry name" value="DLH"/>
    <property type="match status" value="1"/>
</dbReference>
<dbReference type="InterPro" id="IPR051049">
    <property type="entry name" value="Dienelactone_hydrolase-like"/>
</dbReference>
<feature type="region of interest" description="Disordered" evidence="1">
    <location>
        <begin position="1"/>
        <end position="21"/>
    </location>
</feature>
<name>A0A6J4HDS8_9ACTN</name>
<gene>
    <name evidence="3" type="ORF">AVDCRST_MAG76-500</name>
</gene>
<evidence type="ECO:0000313" key="3">
    <source>
        <dbReference type="EMBL" id="CAA9218739.1"/>
    </source>
</evidence>
<evidence type="ECO:0000259" key="2">
    <source>
        <dbReference type="Pfam" id="PF01738"/>
    </source>
</evidence>
<reference evidence="3" key="1">
    <citation type="submission" date="2020-02" db="EMBL/GenBank/DDBJ databases">
        <authorList>
            <person name="Meier V. D."/>
        </authorList>
    </citation>
    <scope>NUCLEOTIDE SEQUENCE</scope>
    <source>
        <strain evidence="3">AVDCRST_MAG76</strain>
    </source>
</reference>
<dbReference type="EMBL" id="CADCSZ010000033">
    <property type="protein sequence ID" value="CAA9218739.1"/>
    <property type="molecule type" value="Genomic_DNA"/>
</dbReference>
<feature type="domain" description="Dienelactone hydrolase" evidence="2">
    <location>
        <begin position="14"/>
        <end position="222"/>
    </location>
</feature>
<sequence>MTRITLPSGTPAELARPADDEPPGFGLVVVPDIGGLRPLYDDLVARLSAENGWPVVAVEPFPGRTFPEGDMDARFRAMPEMEDSRLLGDVVAAAEVLGTPKTGCIGFCNGGMYALKATGTGVFDRVCAFYGQITVPEAWRGPGQGEPLEHLRHKPDTTRVMAVIGGEDTFTPPADVAALRAAGVDIAFYPDAEHGFVHDPDRPAHRPEDAADAWRKVIAFLRS</sequence>
<organism evidence="3">
    <name type="scientific">uncultured Acidimicrobiales bacterium</name>
    <dbReference type="NCBI Taxonomy" id="310071"/>
    <lineage>
        <taxon>Bacteria</taxon>
        <taxon>Bacillati</taxon>
        <taxon>Actinomycetota</taxon>
        <taxon>Acidimicrobiia</taxon>
        <taxon>Acidimicrobiales</taxon>
        <taxon>environmental samples</taxon>
    </lineage>
</organism>